<evidence type="ECO:0000313" key="3">
    <source>
        <dbReference type="Proteomes" id="UP000249402"/>
    </source>
</evidence>
<dbReference type="Proteomes" id="UP000249402">
    <property type="component" value="Unassembled WGS sequence"/>
</dbReference>
<feature type="region of interest" description="Disordered" evidence="1">
    <location>
        <begin position="15"/>
        <end position="52"/>
    </location>
</feature>
<evidence type="ECO:0000313" key="2">
    <source>
        <dbReference type="EMBL" id="RAL03100.1"/>
    </source>
</evidence>
<proteinExistence type="predicted"/>
<reference evidence="2 3" key="1">
    <citation type="submission" date="2018-02" db="EMBL/GenBank/DDBJ databases">
        <title>The genomes of Aspergillus section Nigri reveals drivers in fungal speciation.</title>
        <authorList>
            <consortium name="DOE Joint Genome Institute"/>
            <person name="Vesth T.C."/>
            <person name="Nybo J."/>
            <person name="Theobald S."/>
            <person name="Brandl J."/>
            <person name="Frisvad J.C."/>
            <person name="Nielsen K.F."/>
            <person name="Lyhne E.K."/>
            <person name="Kogle M.E."/>
            <person name="Kuo A."/>
            <person name="Riley R."/>
            <person name="Clum A."/>
            <person name="Nolan M."/>
            <person name="Lipzen A."/>
            <person name="Salamov A."/>
            <person name="Henrissat B."/>
            <person name="Wiebenga A."/>
            <person name="De vries R.P."/>
            <person name="Grigoriev I.V."/>
            <person name="Mortensen U.H."/>
            <person name="Andersen M.R."/>
            <person name="Baker S.E."/>
        </authorList>
    </citation>
    <scope>NUCLEOTIDE SEQUENCE [LARGE SCALE GENOMIC DNA]</scope>
    <source>
        <strain evidence="2 3">CBS 121593</strain>
    </source>
</reference>
<organism evidence="2 3">
    <name type="scientific">Aspergillus ibericus CBS 121593</name>
    <dbReference type="NCBI Taxonomy" id="1448316"/>
    <lineage>
        <taxon>Eukaryota</taxon>
        <taxon>Fungi</taxon>
        <taxon>Dikarya</taxon>
        <taxon>Ascomycota</taxon>
        <taxon>Pezizomycotina</taxon>
        <taxon>Eurotiomycetes</taxon>
        <taxon>Eurotiomycetidae</taxon>
        <taxon>Eurotiales</taxon>
        <taxon>Aspergillaceae</taxon>
        <taxon>Aspergillus</taxon>
        <taxon>Aspergillus subgen. Circumdati</taxon>
    </lineage>
</organism>
<dbReference type="VEuPathDB" id="FungiDB:BO80DRAFT_423103"/>
<dbReference type="RefSeq" id="XP_025577427.1">
    <property type="nucleotide sequence ID" value="XM_025718965.1"/>
</dbReference>
<dbReference type="AlphaFoldDB" id="A0A395H657"/>
<dbReference type="GeneID" id="37223830"/>
<name>A0A395H657_9EURO</name>
<dbReference type="EMBL" id="KZ824428">
    <property type="protein sequence ID" value="RAL03100.1"/>
    <property type="molecule type" value="Genomic_DNA"/>
</dbReference>
<keyword evidence="3" id="KW-1185">Reference proteome</keyword>
<gene>
    <name evidence="2" type="ORF">BO80DRAFT_423103</name>
</gene>
<evidence type="ECO:0000256" key="1">
    <source>
        <dbReference type="SAM" id="MobiDB-lite"/>
    </source>
</evidence>
<sequence length="52" mass="5469">MVRAFLDMVATAHAATQKLNNDPRKPTGLDSGSPWAGQPLYPAAMGVSPDIC</sequence>
<protein>
    <submittedName>
        <fullName evidence="2">Uncharacterized protein</fullName>
    </submittedName>
</protein>
<accession>A0A395H657</accession>